<dbReference type="EMBL" id="CM010723">
    <property type="protein sequence ID" value="RZC78706.1"/>
    <property type="molecule type" value="Genomic_DNA"/>
</dbReference>
<sequence>MIGSGSGNLRWIDMLGLGKDEIIHDPLPYEPPGMVEGDKLTVNSYAEVEDDVHRCEKLIVGCFVGKRLPFLMVRNFVRRVWKLKGDMYMTLHGDAIFVFKFDSAEDRAATLEHGCLLIARQPFLTASRYEMTYARVCVEVSIESDLPSNINYMVENTRIKVPIEYSWKPLTCSHCVVFGHSTEKCDVVVVSASKVAAEARAAKKITKPSKEKEKPISGNEGWLRV</sequence>
<dbReference type="PANTHER" id="PTHR31286">
    <property type="entry name" value="GLYCINE-RICH CELL WALL STRUCTURAL PROTEIN 1.8-LIKE"/>
    <property type="match status" value="1"/>
</dbReference>
<feature type="region of interest" description="Disordered" evidence="1">
    <location>
        <begin position="206"/>
        <end position="225"/>
    </location>
</feature>
<name>A0A4Y7L0L4_PAPSO</name>
<organism evidence="3 4">
    <name type="scientific">Papaver somniferum</name>
    <name type="common">Opium poppy</name>
    <dbReference type="NCBI Taxonomy" id="3469"/>
    <lineage>
        <taxon>Eukaryota</taxon>
        <taxon>Viridiplantae</taxon>
        <taxon>Streptophyta</taxon>
        <taxon>Embryophyta</taxon>
        <taxon>Tracheophyta</taxon>
        <taxon>Spermatophyta</taxon>
        <taxon>Magnoliopsida</taxon>
        <taxon>Ranunculales</taxon>
        <taxon>Papaveraceae</taxon>
        <taxon>Papaveroideae</taxon>
        <taxon>Papaver</taxon>
    </lineage>
</organism>
<reference evidence="3 4" key="1">
    <citation type="journal article" date="2018" name="Science">
        <title>The opium poppy genome and morphinan production.</title>
        <authorList>
            <person name="Guo L."/>
            <person name="Winzer T."/>
            <person name="Yang X."/>
            <person name="Li Y."/>
            <person name="Ning Z."/>
            <person name="He Z."/>
            <person name="Teodor R."/>
            <person name="Lu Y."/>
            <person name="Bowser T.A."/>
            <person name="Graham I.A."/>
            <person name="Ye K."/>
        </authorList>
    </citation>
    <scope>NUCLEOTIDE SEQUENCE [LARGE SCALE GENOMIC DNA]</scope>
    <source>
        <strain evidence="4">cv. HN1</strain>
        <tissue evidence="3">Leaves</tissue>
    </source>
</reference>
<dbReference type="Pfam" id="PF14111">
    <property type="entry name" value="DUF4283"/>
    <property type="match status" value="1"/>
</dbReference>
<dbReference type="Proteomes" id="UP000316621">
    <property type="component" value="Chromosome 9"/>
</dbReference>
<protein>
    <recommendedName>
        <fullName evidence="2">DUF4283 domain-containing protein</fullName>
    </recommendedName>
</protein>
<feature type="domain" description="DUF4283" evidence="2">
    <location>
        <begin position="54"/>
        <end position="125"/>
    </location>
</feature>
<gene>
    <name evidence="3" type="ORF">C5167_002889</name>
</gene>
<dbReference type="InterPro" id="IPR025558">
    <property type="entry name" value="DUF4283"/>
</dbReference>
<dbReference type="PANTHER" id="PTHR31286:SF180">
    <property type="entry name" value="OS10G0362600 PROTEIN"/>
    <property type="match status" value="1"/>
</dbReference>
<dbReference type="InterPro" id="IPR040256">
    <property type="entry name" value="At4g02000-like"/>
</dbReference>
<evidence type="ECO:0000259" key="2">
    <source>
        <dbReference type="Pfam" id="PF14111"/>
    </source>
</evidence>
<evidence type="ECO:0000256" key="1">
    <source>
        <dbReference type="SAM" id="MobiDB-lite"/>
    </source>
</evidence>
<dbReference type="AlphaFoldDB" id="A0A4Y7L0L4"/>
<proteinExistence type="predicted"/>
<dbReference type="Gramene" id="RZC78706">
    <property type="protein sequence ID" value="RZC78706"/>
    <property type="gene ID" value="C5167_002889"/>
</dbReference>
<evidence type="ECO:0000313" key="4">
    <source>
        <dbReference type="Proteomes" id="UP000316621"/>
    </source>
</evidence>
<keyword evidence="4" id="KW-1185">Reference proteome</keyword>
<dbReference type="OMA" id="CKNACHE"/>
<evidence type="ECO:0000313" key="3">
    <source>
        <dbReference type="EMBL" id="RZC78706.1"/>
    </source>
</evidence>
<dbReference type="STRING" id="3469.A0A4Y7L0L4"/>
<accession>A0A4Y7L0L4</accession>